<feature type="region of interest" description="Disordered" evidence="1">
    <location>
        <begin position="216"/>
        <end position="326"/>
    </location>
</feature>
<organism evidence="2 3">
    <name type="scientific">Plectus sambesii</name>
    <dbReference type="NCBI Taxonomy" id="2011161"/>
    <lineage>
        <taxon>Eukaryota</taxon>
        <taxon>Metazoa</taxon>
        <taxon>Ecdysozoa</taxon>
        <taxon>Nematoda</taxon>
        <taxon>Chromadorea</taxon>
        <taxon>Plectida</taxon>
        <taxon>Plectina</taxon>
        <taxon>Plectoidea</taxon>
        <taxon>Plectidae</taxon>
        <taxon>Plectus</taxon>
    </lineage>
</organism>
<accession>A0A914VKZ6</accession>
<feature type="region of interest" description="Disordered" evidence="1">
    <location>
        <begin position="1"/>
        <end position="21"/>
    </location>
</feature>
<sequence>MYMAGGEKQEPSAAGPVDKLCTNQTQVPTTTIVAGRSSAAAAVDSSARESGMGCPLQVRGGWAIHPISPPPSPRRMQMTYHNNHHADLPWHPNGRSSTRRQKRDEKKKRKSEWSKGGDRRVRKARQTGGRITRQTVGVTERADGGWGEKMSGKRGRRLLAARGQQQAKGGFDGGEMSRPMGSTASTAVDRYFHNSSSPRTLMRYKGDGARELIAKTEQGRAERGEGKGDRQRQPAATCTAPNEQGSTTRLSTGSRRRTALLTRSKRRRSRKRANDPVCPFTADLSPQLMHSLPSTRRRPSRRGLRRPSSDSTPRIQKRRGACEQERRRSGGFFDTLAIRAEGLAFTLRRSTRVRRTACRSALGTGGAAMACSASYAAERRGRGGLLP</sequence>
<protein>
    <submittedName>
        <fullName evidence="3">Uncharacterized protein</fullName>
    </submittedName>
</protein>
<feature type="compositionally biased region" description="Basic residues" evidence="1">
    <location>
        <begin position="295"/>
        <end position="305"/>
    </location>
</feature>
<proteinExistence type="predicted"/>
<feature type="region of interest" description="Disordered" evidence="1">
    <location>
        <begin position="44"/>
        <end position="182"/>
    </location>
</feature>
<feature type="compositionally biased region" description="Basic residues" evidence="1">
    <location>
        <begin position="97"/>
        <end position="110"/>
    </location>
</feature>
<feature type="compositionally biased region" description="Polar residues" evidence="1">
    <location>
        <begin position="234"/>
        <end position="244"/>
    </location>
</feature>
<reference evidence="3" key="1">
    <citation type="submission" date="2022-11" db="UniProtKB">
        <authorList>
            <consortium name="WormBaseParasite"/>
        </authorList>
    </citation>
    <scope>IDENTIFICATION</scope>
</reference>
<name>A0A914VKZ6_9BILA</name>
<feature type="compositionally biased region" description="Low complexity" evidence="1">
    <location>
        <begin position="160"/>
        <end position="169"/>
    </location>
</feature>
<dbReference type="AlphaFoldDB" id="A0A914VKZ6"/>
<dbReference type="WBParaSite" id="PSAMB.scaffold2058size25693.g16244.t1">
    <property type="protein sequence ID" value="PSAMB.scaffold2058size25693.g16244.t1"/>
    <property type="gene ID" value="PSAMB.scaffold2058size25693.g16244"/>
</dbReference>
<keyword evidence="2" id="KW-1185">Reference proteome</keyword>
<evidence type="ECO:0000256" key="1">
    <source>
        <dbReference type="SAM" id="MobiDB-lite"/>
    </source>
</evidence>
<feature type="compositionally biased region" description="Basic and acidic residues" evidence="1">
    <location>
        <begin position="216"/>
        <end position="232"/>
    </location>
</feature>
<evidence type="ECO:0000313" key="2">
    <source>
        <dbReference type="Proteomes" id="UP000887566"/>
    </source>
</evidence>
<evidence type="ECO:0000313" key="3">
    <source>
        <dbReference type="WBParaSite" id="PSAMB.scaffold2058size25693.g16244.t1"/>
    </source>
</evidence>
<feature type="compositionally biased region" description="Basic residues" evidence="1">
    <location>
        <begin position="254"/>
        <end position="271"/>
    </location>
</feature>
<dbReference type="Proteomes" id="UP000887566">
    <property type="component" value="Unplaced"/>
</dbReference>